<feature type="domain" description="DUF1214" evidence="3">
    <location>
        <begin position="280"/>
        <end position="364"/>
    </location>
</feature>
<feature type="region of interest" description="Disordered" evidence="1">
    <location>
        <begin position="25"/>
        <end position="69"/>
    </location>
</feature>
<reference evidence="5 6" key="1">
    <citation type="submission" date="2017-02" db="EMBL/GenBank/DDBJ databases">
        <authorList>
            <person name="Peterson S.W."/>
        </authorList>
    </citation>
    <scope>NUCLEOTIDE SEQUENCE [LARGE SCALE GENOMIC DNA]</scope>
    <source>
        <strain evidence="5 6">P15</strain>
    </source>
</reference>
<evidence type="ECO:0000259" key="3">
    <source>
        <dbReference type="Pfam" id="PF06742"/>
    </source>
</evidence>
<dbReference type="InterPro" id="IPR010621">
    <property type="entry name" value="DUF1214"/>
</dbReference>
<dbReference type="OrthoDB" id="547269at2"/>
<evidence type="ECO:0000256" key="1">
    <source>
        <dbReference type="SAM" id="MobiDB-lite"/>
    </source>
</evidence>
<dbReference type="Gene3D" id="2.60.40.1610">
    <property type="entry name" value="Domain of unknown function DUF1254"/>
    <property type="match status" value="1"/>
</dbReference>
<dbReference type="RefSeq" id="WP_079722657.1">
    <property type="nucleotide sequence ID" value="NZ_BMCL01000003.1"/>
</dbReference>
<name>A0A1T5ITF1_9GAMM</name>
<feature type="compositionally biased region" description="Low complexity" evidence="1">
    <location>
        <begin position="25"/>
        <end position="44"/>
    </location>
</feature>
<dbReference type="InterPro" id="IPR010679">
    <property type="entry name" value="DUF1254"/>
</dbReference>
<dbReference type="Pfam" id="PF06742">
    <property type="entry name" value="DUF1214"/>
    <property type="match status" value="1"/>
</dbReference>
<dbReference type="SUPFAM" id="SSF160935">
    <property type="entry name" value="VPA0735-like"/>
    <property type="match status" value="1"/>
</dbReference>
<dbReference type="InterPro" id="IPR037049">
    <property type="entry name" value="DUF1214_C_sf"/>
</dbReference>
<dbReference type="InterPro" id="IPR037050">
    <property type="entry name" value="DUF1254_sf"/>
</dbReference>
<accession>A0A1T5ITF1</accession>
<feature type="domain" description="DUF1254" evidence="4">
    <location>
        <begin position="93"/>
        <end position="203"/>
    </location>
</feature>
<feature type="compositionally biased region" description="Pro residues" evidence="1">
    <location>
        <begin position="45"/>
        <end position="65"/>
    </location>
</feature>
<keyword evidence="6" id="KW-1185">Reference proteome</keyword>
<feature type="signal peptide" evidence="2">
    <location>
        <begin position="1"/>
        <end position="19"/>
    </location>
</feature>
<dbReference type="Pfam" id="PF06863">
    <property type="entry name" value="DUF1254"/>
    <property type="match status" value="1"/>
</dbReference>
<dbReference type="PANTHER" id="PTHR36509:SF2">
    <property type="entry name" value="BLL3101 PROTEIN"/>
    <property type="match status" value="1"/>
</dbReference>
<proteinExistence type="predicted"/>
<evidence type="ECO:0000313" key="5">
    <source>
        <dbReference type="EMBL" id="SKC42467.1"/>
    </source>
</evidence>
<gene>
    <name evidence="5" type="ORF">SAMN06296058_0230</name>
</gene>
<dbReference type="STRING" id="428993.SAMN06296058_0230"/>
<dbReference type="AlphaFoldDB" id="A0A1T5ITF1"/>
<dbReference type="PANTHER" id="PTHR36509">
    <property type="entry name" value="BLL3101 PROTEIN"/>
    <property type="match status" value="1"/>
</dbReference>
<keyword evidence="2" id="KW-0732">Signal</keyword>
<evidence type="ECO:0000313" key="6">
    <source>
        <dbReference type="Proteomes" id="UP000190341"/>
    </source>
</evidence>
<dbReference type="PROSITE" id="PS51257">
    <property type="entry name" value="PROKAR_LIPOPROTEIN"/>
    <property type="match status" value="1"/>
</dbReference>
<feature type="chain" id="PRO_5012368988" description="Carboxylesterase" evidence="2">
    <location>
        <begin position="20"/>
        <end position="382"/>
    </location>
</feature>
<organism evidence="5 6">
    <name type="scientific">Pseudoxanthomonas indica</name>
    <dbReference type="NCBI Taxonomy" id="428993"/>
    <lineage>
        <taxon>Bacteria</taxon>
        <taxon>Pseudomonadati</taxon>
        <taxon>Pseudomonadota</taxon>
        <taxon>Gammaproteobacteria</taxon>
        <taxon>Lysobacterales</taxon>
        <taxon>Lysobacteraceae</taxon>
        <taxon>Pseudoxanthomonas</taxon>
    </lineage>
</organism>
<dbReference type="EMBL" id="FUZV01000001">
    <property type="protein sequence ID" value="SKC42467.1"/>
    <property type="molecule type" value="Genomic_DNA"/>
</dbReference>
<evidence type="ECO:0008006" key="7">
    <source>
        <dbReference type="Google" id="ProtNLM"/>
    </source>
</evidence>
<evidence type="ECO:0000259" key="4">
    <source>
        <dbReference type="Pfam" id="PF06863"/>
    </source>
</evidence>
<evidence type="ECO:0000256" key="2">
    <source>
        <dbReference type="SAM" id="SignalP"/>
    </source>
</evidence>
<dbReference type="Gene3D" id="2.60.120.600">
    <property type="entry name" value="Domain of unknown function DUF1214, C-terminal domain"/>
    <property type="match status" value="1"/>
</dbReference>
<dbReference type="Proteomes" id="UP000190341">
    <property type="component" value="Unassembled WGS sequence"/>
</dbReference>
<sequence length="382" mass="40596">MRIALYVAILAGLTLAACQKETPAPEAATPAAEPAAADSAATPPAATPAPATAPAPAATPAPDPDAVPVTADNFARAETDLAFANALTGGSIGTFEHFRELTPLDKQRVVRQNRDTLYSAAVFDLDAGPVTITVPDAGPRFISLQVFDQDQYTHQVAYKPGKYSLTRQGIGTRYALAALRILVNPNDPADVQAVHALQDQVLVSQPGGPGKFEIPKWDAASLAKIRDALTVLGDSLPDKNKMFGSKQDVDPVRRLIGVATAWGGNPEKDATYLNVVPARNDGNTVYKLLVKDVPVNGFWSVTVYDDKGFFQANPQNAYSFNNLTAKKGDDGSVALQFGGCDGQVANCLPITPGWNYIVRLYRPKPEILNGSWKFPEATPVGG</sequence>
<protein>
    <recommendedName>
        <fullName evidence="7">Carboxylesterase</fullName>
    </recommendedName>
</protein>